<accession>A0A564YK04</accession>
<gene>
    <name evidence="1" type="ORF">WMSIL1_LOCUS7048</name>
</gene>
<evidence type="ECO:0000313" key="1">
    <source>
        <dbReference type="EMBL" id="VUZ47526.1"/>
    </source>
</evidence>
<name>A0A564YK04_HYMDI</name>
<proteinExistence type="predicted"/>
<protein>
    <submittedName>
        <fullName evidence="1">Uncharacterized protein</fullName>
    </submittedName>
</protein>
<dbReference type="EMBL" id="CABIJS010000244">
    <property type="protein sequence ID" value="VUZ47526.1"/>
    <property type="molecule type" value="Genomic_DNA"/>
</dbReference>
<evidence type="ECO:0000313" key="2">
    <source>
        <dbReference type="Proteomes" id="UP000321570"/>
    </source>
</evidence>
<organism evidence="1 2">
    <name type="scientific">Hymenolepis diminuta</name>
    <name type="common">Rat tapeworm</name>
    <dbReference type="NCBI Taxonomy" id="6216"/>
    <lineage>
        <taxon>Eukaryota</taxon>
        <taxon>Metazoa</taxon>
        <taxon>Spiralia</taxon>
        <taxon>Lophotrochozoa</taxon>
        <taxon>Platyhelminthes</taxon>
        <taxon>Cestoda</taxon>
        <taxon>Eucestoda</taxon>
        <taxon>Cyclophyllidea</taxon>
        <taxon>Hymenolepididae</taxon>
        <taxon>Hymenolepis</taxon>
    </lineage>
</organism>
<dbReference type="AlphaFoldDB" id="A0A564YK04"/>
<reference evidence="1 2" key="1">
    <citation type="submission" date="2019-07" db="EMBL/GenBank/DDBJ databases">
        <authorList>
            <person name="Jastrzebski P J."/>
            <person name="Paukszto L."/>
            <person name="Jastrzebski P J."/>
        </authorList>
    </citation>
    <scope>NUCLEOTIDE SEQUENCE [LARGE SCALE GENOMIC DNA]</scope>
    <source>
        <strain evidence="1 2">WMS-il1</strain>
    </source>
</reference>
<sequence length="100" mass="11735">MPGQVYRFSFFFYNCPVSFKSTSAHIPHARLCPSDLYKLPLYFHTRARHAFCTPALRCPLIIFFLYLSLTHLNPRFGLINTFWPKQLLVFCSKTVVVARF</sequence>
<dbReference type="Proteomes" id="UP000321570">
    <property type="component" value="Unassembled WGS sequence"/>
</dbReference>
<keyword evidence="2" id="KW-1185">Reference proteome</keyword>